<proteinExistence type="predicted"/>
<name>A0A415I0I5_9FIRM</name>
<sequence>MKKTVYVMVLFVLLLSLIACGKKNKTDDVTLIKHFGQEKYDEMKTECYDQEQINVANGIVSQAKEIMQFIGTENDINNQDSVGALVRYYYFNLEVKKAVADIKLITTNQNGNTGYIWVEYSTKYYDLNETLIYGAEKVISRWDIEKENDVWKVVNIDEIS</sequence>
<evidence type="ECO:0000313" key="3">
    <source>
        <dbReference type="EMBL" id="RHL01156.1"/>
    </source>
</evidence>
<evidence type="ECO:0000256" key="1">
    <source>
        <dbReference type="SAM" id="SignalP"/>
    </source>
</evidence>
<reference evidence="2" key="2">
    <citation type="submission" date="2021-10" db="EMBL/GenBank/DDBJ databases">
        <title>Collection of gut derived symbiotic bacterial strains cultured from healthy donors.</title>
        <authorList>
            <person name="Lin H."/>
            <person name="Littmann E."/>
            <person name="Kohout C."/>
            <person name="Pamer E.G."/>
        </authorList>
    </citation>
    <scope>NUCLEOTIDE SEQUENCE</scope>
    <source>
        <strain evidence="2">DFI.9.42</strain>
    </source>
</reference>
<keyword evidence="1" id="KW-0732">Signal</keyword>
<feature type="signal peptide" evidence="1">
    <location>
        <begin position="1"/>
        <end position="21"/>
    </location>
</feature>
<comment type="caution">
    <text evidence="3">The sequence shown here is derived from an EMBL/GenBank/DDBJ whole genome shotgun (WGS) entry which is preliminary data.</text>
</comment>
<evidence type="ECO:0000313" key="2">
    <source>
        <dbReference type="EMBL" id="MCB6939417.1"/>
    </source>
</evidence>
<evidence type="ECO:0000313" key="4">
    <source>
        <dbReference type="Proteomes" id="UP000286181"/>
    </source>
</evidence>
<gene>
    <name evidence="3" type="ORF">DW038_15965</name>
    <name evidence="2" type="ORF">LIZ56_13510</name>
</gene>
<dbReference type="Proteomes" id="UP001197684">
    <property type="component" value="Unassembled WGS sequence"/>
</dbReference>
<reference evidence="3 4" key="1">
    <citation type="submission" date="2018-08" db="EMBL/GenBank/DDBJ databases">
        <title>A genome reference for cultivated species of the human gut microbiota.</title>
        <authorList>
            <person name="Zou Y."/>
            <person name="Xue W."/>
            <person name="Luo G."/>
        </authorList>
    </citation>
    <scope>NUCLEOTIDE SEQUENCE [LARGE SCALE GENOMIC DNA]</scope>
    <source>
        <strain evidence="3 4">AF39-14AC</strain>
    </source>
</reference>
<dbReference type="PROSITE" id="PS51257">
    <property type="entry name" value="PROKAR_LIPOPROTEIN"/>
    <property type="match status" value="1"/>
</dbReference>
<accession>A0A415I0I5</accession>
<dbReference type="RefSeq" id="WP_118372580.1">
    <property type="nucleotide sequence ID" value="NZ_JADNIT010000006.1"/>
</dbReference>
<feature type="chain" id="PRO_5042714549" description="Lipoprotein" evidence="1">
    <location>
        <begin position="22"/>
        <end position="160"/>
    </location>
</feature>
<dbReference type="AlphaFoldDB" id="A0A415I0I5"/>
<organism evidence="3 4">
    <name type="scientific">Agathobacter rectalis</name>
    <dbReference type="NCBI Taxonomy" id="39491"/>
    <lineage>
        <taxon>Bacteria</taxon>
        <taxon>Bacillati</taxon>
        <taxon>Bacillota</taxon>
        <taxon>Clostridia</taxon>
        <taxon>Lachnospirales</taxon>
        <taxon>Lachnospiraceae</taxon>
        <taxon>Agathobacter</taxon>
    </lineage>
</organism>
<dbReference type="EMBL" id="JAJCJK010000027">
    <property type="protein sequence ID" value="MCB6939417.1"/>
    <property type="molecule type" value="Genomic_DNA"/>
</dbReference>
<dbReference type="EMBL" id="QROF01000038">
    <property type="protein sequence ID" value="RHL01156.1"/>
    <property type="molecule type" value="Genomic_DNA"/>
</dbReference>
<protein>
    <recommendedName>
        <fullName evidence="5">Lipoprotein</fullName>
    </recommendedName>
</protein>
<evidence type="ECO:0008006" key="5">
    <source>
        <dbReference type="Google" id="ProtNLM"/>
    </source>
</evidence>
<dbReference type="Proteomes" id="UP000286181">
    <property type="component" value="Unassembled WGS sequence"/>
</dbReference>